<comment type="function">
    <text evidence="11">Component of the F(0) channel, it forms part of the peripheral stalk, linking F(1) to F(0). The b'-subunit is a diverged and duplicated form of b found in plants and photosynthetic bacteria.</text>
</comment>
<comment type="subcellular location">
    <subcellularLocation>
        <location evidence="13">Cell membrane</location>
        <topology evidence="13">Single-pass membrane protein</topology>
    </subcellularLocation>
    <subcellularLocation>
        <location evidence="12">Endomembrane system</location>
        <topology evidence="12">Single-pass membrane protein</topology>
    </subcellularLocation>
</comment>
<evidence type="ECO:0000256" key="3">
    <source>
        <dbReference type="ARBA" id="ARBA00022547"/>
    </source>
</evidence>
<evidence type="ECO:0000256" key="13">
    <source>
        <dbReference type="HAMAP-Rule" id="MF_01398"/>
    </source>
</evidence>
<dbReference type="PANTHER" id="PTHR33445:SF2">
    <property type="entry name" value="ATP SYNTHASE SUBUNIT B', CHLOROPLASTIC"/>
    <property type="match status" value="1"/>
</dbReference>
<evidence type="ECO:0000256" key="9">
    <source>
        <dbReference type="ARBA" id="ARBA00023310"/>
    </source>
</evidence>
<evidence type="ECO:0000256" key="5">
    <source>
        <dbReference type="ARBA" id="ARBA00022781"/>
    </source>
</evidence>
<dbReference type="GO" id="GO:0005886">
    <property type="term" value="C:plasma membrane"/>
    <property type="evidence" value="ECO:0007669"/>
    <property type="project" value="UniProtKB-SubCell"/>
</dbReference>
<evidence type="ECO:0000313" key="16">
    <source>
        <dbReference type="Proteomes" id="UP001138768"/>
    </source>
</evidence>
<evidence type="ECO:0000256" key="6">
    <source>
        <dbReference type="ARBA" id="ARBA00022989"/>
    </source>
</evidence>
<dbReference type="RefSeq" id="WP_200244506.1">
    <property type="nucleotide sequence ID" value="NZ_NRRY01000019.1"/>
</dbReference>
<evidence type="ECO:0000256" key="4">
    <source>
        <dbReference type="ARBA" id="ARBA00022692"/>
    </source>
</evidence>
<dbReference type="PANTHER" id="PTHR33445">
    <property type="entry name" value="ATP SYNTHASE SUBUNIT B', CHLOROPLASTIC"/>
    <property type="match status" value="1"/>
</dbReference>
<dbReference type="InterPro" id="IPR000711">
    <property type="entry name" value="ATPase_OSCP/dsu"/>
</dbReference>
<feature type="compositionally biased region" description="Basic and acidic residues" evidence="14">
    <location>
        <begin position="45"/>
        <end position="103"/>
    </location>
</feature>
<dbReference type="HAMAP" id="MF_01398">
    <property type="entry name" value="ATP_synth_b_bprime"/>
    <property type="match status" value="1"/>
</dbReference>
<evidence type="ECO:0000313" key="15">
    <source>
        <dbReference type="EMBL" id="MBK1619290.1"/>
    </source>
</evidence>
<evidence type="ECO:0000256" key="12">
    <source>
        <dbReference type="ARBA" id="ARBA00037847"/>
    </source>
</evidence>
<evidence type="ECO:0000256" key="14">
    <source>
        <dbReference type="SAM" id="MobiDB-lite"/>
    </source>
</evidence>
<dbReference type="Pfam" id="PF00430">
    <property type="entry name" value="ATP-synt_B"/>
    <property type="match status" value="1"/>
</dbReference>
<dbReference type="GO" id="GO:0046933">
    <property type="term" value="F:proton-transporting ATP synthase activity, rotational mechanism"/>
    <property type="evidence" value="ECO:0007669"/>
    <property type="project" value="UniProtKB-UniRule"/>
</dbReference>
<sequence length="252" mass="29601">MQIDWLTVAAQVVNFLILVYLLKRFLYKPVTAAMARREQRVEDRLQQSREREAQAEHERERLHQRLEQLDQQRDKLMQEAREKAEQERQQLLDEARDEREASRQRWQQQAEDEKDRFLEGLRRETTAGFEQLARKALTDLADVELEAQMVHQLIARLDALDEDVRQQLANASASEQVQINTRFALAESQRRQLTEAIQQQLGEQREVAYQESSQLLCGIEFRVGGQRLGWTLADYLDRFEERLDNAIGATPA</sequence>
<gene>
    <name evidence="13" type="primary">atpF</name>
    <name evidence="15" type="ORF">CKO42_12755</name>
</gene>
<keyword evidence="16" id="KW-1185">Reference proteome</keyword>
<dbReference type="EMBL" id="NRRY01000019">
    <property type="protein sequence ID" value="MBK1619290.1"/>
    <property type="molecule type" value="Genomic_DNA"/>
</dbReference>
<keyword evidence="13" id="KW-1003">Cell membrane</keyword>
<comment type="similarity">
    <text evidence="1 13">Belongs to the ATPase B chain family.</text>
</comment>
<proteinExistence type="inferred from homology"/>
<comment type="function">
    <text evidence="10 13">F(1)F(0) ATP synthase produces ATP from ADP in the presence of a proton or sodium gradient. F-type ATPases consist of two structural domains, F(1) containing the extramembraneous catalytic core and F(0) containing the membrane proton channel, linked together by a central stalk and a peripheral stalk. During catalysis, ATP synthesis in the catalytic domain of F(1) is coupled via a rotary mechanism of the central stalk subunits to proton translocation.</text>
</comment>
<evidence type="ECO:0000256" key="8">
    <source>
        <dbReference type="ARBA" id="ARBA00023136"/>
    </source>
</evidence>
<keyword evidence="5 13" id="KW-0375">Hydrogen ion transport</keyword>
<protein>
    <recommendedName>
        <fullName evidence="13">ATP synthase subunit b</fullName>
    </recommendedName>
    <alternativeName>
        <fullName evidence="13">ATP synthase F(0) sector subunit b</fullName>
    </alternativeName>
    <alternativeName>
        <fullName evidence="13">ATPase subunit I</fullName>
    </alternativeName>
    <alternativeName>
        <fullName evidence="13">F-type ATPase subunit b</fullName>
        <shortName evidence="13">F-ATPase subunit b</shortName>
    </alternativeName>
</protein>
<keyword evidence="4 13" id="KW-0812">Transmembrane</keyword>
<dbReference type="InterPro" id="IPR002146">
    <property type="entry name" value="ATP_synth_b/b'su_bac/chlpt"/>
</dbReference>
<keyword evidence="7 13" id="KW-0406">Ion transport</keyword>
<dbReference type="NCBIfam" id="TIGR03321">
    <property type="entry name" value="alt_F1F0_F0_B"/>
    <property type="match status" value="1"/>
</dbReference>
<comment type="subunit">
    <text evidence="13">F-type ATPases have 2 components, F(1) - the catalytic core - and F(0) - the membrane proton channel. F(1) has five subunits: alpha(3), beta(3), gamma(1), delta(1), epsilon(1). F(0) has three main subunits: a(1), b(2) and c(10-14). The alpha and beta chains form an alternating ring which encloses part of the gamma chain. F(1) is attached to F(0) by a central stalk formed by the gamma and epsilon chains, while a peripheral stalk is formed by the delta and b chains.</text>
</comment>
<keyword evidence="2 13" id="KW-0813">Transport</keyword>
<accession>A0A9X1B4B8</accession>
<feature type="transmembrane region" description="Helical" evidence="13">
    <location>
        <begin position="6"/>
        <end position="27"/>
    </location>
</feature>
<comment type="caution">
    <text evidence="15">The sequence shown here is derived from an EMBL/GenBank/DDBJ whole genome shotgun (WGS) entry which is preliminary data.</text>
</comment>
<dbReference type="InterPro" id="IPR050059">
    <property type="entry name" value="ATP_synthase_B_chain"/>
</dbReference>
<dbReference type="GO" id="GO:0046961">
    <property type="term" value="F:proton-transporting ATPase activity, rotational mechanism"/>
    <property type="evidence" value="ECO:0007669"/>
    <property type="project" value="TreeGrafter"/>
</dbReference>
<reference evidence="15 16" key="1">
    <citation type="journal article" date="2020" name="Microorganisms">
        <title>Osmotic Adaptation and Compatible Solute Biosynthesis of Phototrophic Bacteria as Revealed from Genome Analyses.</title>
        <authorList>
            <person name="Imhoff J.F."/>
            <person name="Rahn T."/>
            <person name="Kunzel S."/>
            <person name="Keller A."/>
            <person name="Neulinger S.C."/>
        </authorList>
    </citation>
    <scope>NUCLEOTIDE SEQUENCE [LARGE SCALE GENOMIC DNA]</scope>
    <source>
        <strain evidence="15 16">DSM 25653</strain>
    </source>
</reference>
<dbReference type="InterPro" id="IPR017707">
    <property type="entry name" value="Alt_ATP_synth_F0_bsu"/>
</dbReference>
<keyword evidence="3 13" id="KW-0138">CF(0)</keyword>
<dbReference type="CDD" id="cd06503">
    <property type="entry name" value="ATP-synt_Fo_b"/>
    <property type="match status" value="1"/>
</dbReference>
<evidence type="ECO:0000256" key="7">
    <source>
        <dbReference type="ARBA" id="ARBA00023065"/>
    </source>
</evidence>
<name>A0A9X1B4B8_9GAMM</name>
<keyword evidence="8 13" id="KW-0472">Membrane</keyword>
<dbReference type="Proteomes" id="UP001138768">
    <property type="component" value="Unassembled WGS sequence"/>
</dbReference>
<dbReference type="GO" id="GO:0045259">
    <property type="term" value="C:proton-transporting ATP synthase complex"/>
    <property type="evidence" value="ECO:0007669"/>
    <property type="project" value="UniProtKB-KW"/>
</dbReference>
<keyword evidence="9 13" id="KW-0066">ATP synthesis</keyword>
<dbReference type="GO" id="GO:0012505">
    <property type="term" value="C:endomembrane system"/>
    <property type="evidence" value="ECO:0007669"/>
    <property type="project" value="UniProtKB-SubCell"/>
</dbReference>
<organism evidence="15 16">
    <name type="scientific">Lamprobacter modestohalophilus</name>
    <dbReference type="NCBI Taxonomy" id="1064514"/>
    <lineage>
        <taxon>Bacteria</taxon>
        <taxon>Pseudomonadati</taxon>
        <taxon>Pseudomonadota</taxon>
        <taxon>Gammaproteobacteria</taxon>
        <taxon>Chromatiales</taxon>
        <taxon>Chromatiaceae</taxon>
        <taxon>Lamprobacter</taxon>
    </lineage>
</organism>
<evidence type="ECO:0000256" key="2">
    <source>
        <dbReference type="ARBA" id="ARBA00022448"/>
    </source>
</evidence>
<keyword evidence="6 13" id="KW-1133">Transmembrane helix</keyword>
<dbReference type="AlphaFoldDB" id="A0A9X1B4B8"/>
<evidence type="ECO:0000256" key="10">
    <source>
        <dbReference type="ARBA" id="ARBA00025198"/>
    </source>
</evidence>
<dbReference type="Pfam" id="PF00213">
    <property type="entry name" value="OSCP"/>
    <property type="match status" value="1"/>
</dbReference>
<evidence type="ECO:0000256" key="1">
    <source>
        <dbReference type="ARBA" id="ARBA00005513"/>
    </source>
</evidence>
<feature type="region of interest" description="Disordered" evidence="14">
    <location>
        <begin position="45"/>
        <end position="111"/>
    </location>
</feature>
<evidence type="ECO:0000256" key="11">
    <source>
        <dbReference type="ARBA" id="ARBA00025614"/>
    </source>
</evidence>